<evidence type="ECO:0000313" key="3">
    <source>
        <dbReference type="Proteomes" id="UP001310386"/>
    </source>
</evidence>
<sequence length="676" mass="78394">MNTNSVEIGVLINLLKLVIAWILFYLLLPRFMFRRHLISLIDQSVANYLQMVLLIIVSGYLMVVLKIWELISLLVLFLLFIWRQVYLLQSQDRRREMRDLYSILIFDMMDKQIPIASRIKQGVARRSDRLRQFVLEHAVRADSWLFAAAFLTVFGFSAYLRFADTFLHMAPAMSDGYVTLGWMKYIDNRELFVDGIYPMGSHIYLDSLIKFSRIDPIYILKLTGPLNSLLIVFSLFFSVSRLTGNRFGGLFAAAAYGIFGYLLLGGDWERQAAANSQELAFMFILPTLYFSYRYLEHNKRFYLWISFAGMCVTGLVHSLAYLLVGLGLASMLAAFLTVDVSKYWESAWKSAAAFAVSIAVAVSPIGLGYLLHKTLHSSSLTYLESATQFNYTPLQTWDFIALGALLLTPLLLIIVNQVPALKNRSEIKLYAFAFIFGLGTFLLYYAGGHLTKSTLLATRSGQLWALILPFYLGIFASLTFKLFSKVRFHFIIEIVLLGAFLAAGMNYYPVQAISPYKLQWDSEIDQYLQISKEFRRKFWMIVSEEYNYDVVLNSGYHMHIQDFLNDFDPRSPFLTKYPEASRKIYVPPDVFIYYYKDIYRVKPTNAIYPIMAPKYELWEANRVKLQQWIELHDGIHHDVKVYYDGPHLRIYHLHRDLTQQERYDLIWGKYNSPNSD</sequence>
<evidence type="ECO:0008006" key="4">
    <source>
        <dbReference type="Google" id="ProtNLM"/>
    </source>
</evidence>
<feature type="transmembrane region" description="Helical" evidence="1">
    <location>
        <begin position="12"/>
        <end position="33"/>
    </location>
</feature>
<feature type="transmembrane region" description="Helical" evidence="1">
    <location>
        <begin position="427"/>
        <end position="447"/>
    </location>
</feature>
<feature type="transmembrane region" description="Helical" evidence="1">
    <location>
        <begin position="247"/>
        <end position="264"/>
    </location>
</feature>
<feature type="transmembrane region" description="Helical" evidence="1">
    <location>
        <begin position="70"/>
        <end position="88"/>
    </location>
</feature>
<feature type="transmembrane region" description="Helical" evidence="1">
    <location>
        <begin position="217"/>
        <end position="240"/>
    </location>
</feature>
<keyword evidence="1" id="KW-0472">Membrane</keyword>
<feature type="transmembrane region" description="Helical" evidence="1">
    <location>
        <begin position="279"/>
        <end position="295"/>
    </location>
</feature>
<evidence type="ECO:0000313" key="2">
    <source>
        <dbReference type="EMBL" id="MEB3101830.1"/>
    </source>
</evidence>
<accession>A0ABU5ZH47</accession>
<feature type="transmembrane region" description="Helical" evidence="1">
    <location>
        <begin position="351"/>
        <end position="371"/>
    </location>
</feature>
<feature type="transmembrane region" description="Helical" evidence="1">
    <location>
        <begin position="45"/>
        <end position="64"/>
    </location>
</feature>
<name>A0ABU5ZH47_9BACL</name>
<dbReference type="RefSeq" id="WP_371753947.1">
    <property type="nucleotide sequence ID" value="NZ_JAYJLD010000010.1"/>
</dbReference>
<gene>
    <name evidence="2" type="ORF">VF724_09150</name>
</gene>
<feature type="transmembrane region" description="Helical" evidence="1">
    <location>
        <begin position="144"/>
        <end position="162"/>
    </location>
</feature>
<dbReference type="EMBL" id="JAYJLD010000010">
    <property type="protein sequence ID" value="MEB3101830.1"/>
    <property type="molecule type" value="Genomic_DNA"/>
</dbReference>
<protein>
    <recommendedName>
        <fullName evidence="4">Glycosyltransferase RgtA/B/C/D-like domain-containing protein</fullName>
    </recommendedName>
</protein>
<keyword evidence="1" id="KW-0812">Transmembrane</keyword>
<feature type="transmembrane region" description="Helical" evidence="1">
    <location>
        <begin position="326"/>
        <end position="344"/>
    </location>
</feature>
<evidence type="ECO:0000256" key="1">
    <source>
        <dbReference type="SAM" id="Phobius"/>
    </source>
</evidence>
<comment type="caution">
    <text evidence="2">The sequence shown here is derived from an EMBL/GenBank/DDBJ whole genome shotgun (WGS) entry which is preliminary data.</text>
</comment>
<keyword evidence="1" id="KW-1133">Transmembrane helix</keyword>
<reference evidence="2" key="1">
    <citation type="submission" date="2023-12" db="EMBL/GenBank/DDBJ databases">
        <title>Fervidustalea candida gen. nov., sp. nov., a novel member of the family Paenibacillaceae isolated from a geothermal area.</title>
        <authorList>
            <person name="Li W.-J."/>
            <person name="Jiao J.-Y."/>
            <person name="Chen Y."/>
        </authorList>
    </citation>
    <scope>NUCLEOTIDE SEQUENCE</scope>
    <source>
        <strain evidence="2">SYSU GA230002</strain>
    </source>
</reference>
<feature type="transmembrane region" description="Helical" evidence="1">
    <location>
        <begin position="463"/>
        <end position="483"/>
    </location>
</feature>
<proteinExistence type="predicted"/>
<organism evidence="2 3">
    <name type="scientific">Ferviditalea candida</name>
    <dbReference type="NCBI Taxonomy" id="3108399"/>
    <lineage>
        <taxon>Bacteria</taxon>
        <taxon>Bacillati</taxon>
        <taxon>Bacillota</taxon>
        <taxon>Bacilli</taxon>
        <taxon>Bacillales</taxon>
        <taxon>Paenibacillaceae</taxon>
        <taxon>Ferviditalea</taxon>
    </lineage>
</organism>
<dbReference type="Proteomes" id="UP001310386">
    <property type="component" value="Unassembled WGS sequence"/>
</dbReference>
<feature type="transmembrane region" description="Helical" evidence="1">
    <location>
        <begin position="397"/>
        <end position="415"/>
    </location>
</feature>
<feature type="transmembrane region" description="Helical" evidence="1">
    <location>
        <begin position="490"/>
        <end position="508"/>
    </location>
</feature>
<keyword evidence="3" id="KW-1185">Reference proteome</keyword>